<dbReference type="SUPFAM" id="SSF53448">
    <property type="entry name" value="Nucleotide-diphospho-sugar transferases"/>
    <property type="match status" value="1"/>
</dbReference>
<dbReference type="InterPro" id="IPR029044">
    <property type="entry name" value="Nucleotide-diphossugar_trans"/>
</dbReference>
<dbReference type="PANTHER" id="PTHR22916">
    <property type="entry name" value="GLYCOSYLTRANSFERASE"/>
    <property type="match status" value="1"/>
</dbReference>
<dbReference type="Gene3D" id="3.90.550.10">
    <property type="entry name" value="Spore Coat Polysaccharide Biosynthesis Protein SpsA, Chain A"/>
    <property type="match status" value="1"/>
</dbReference>
<dbReference type="KEGG" id="alm:AO498_14130"/>
<dbReference type="OrthoDB" id="199095at2"/>
<dbReference type="RefSeq" id="WP_067549027.1">
    <property type="nucleotide sequence ID" value="NZ_CP012836.1"/>
</dbReference>
<name>A0A142ER29_9BACT</name>
<accession>A0A142ER29</accession>
<reference evidence="3" key="1">
    <citation type="submission" date="2015-09" db="EMBL/GenBank/DDBJ databases">
        <title>Complete sequence of Algoriphagus sp. M8-2.</title>
        <authorList>
            <person name="Shintani M."/>
        </authorList>
    </citation>
    <scope>NUCLEOTIDE SEQUENCE [LARGE SCALE GENOMIC DNA]</scope>
    <source>
        <strain evidence="3">M8-2</strain>
    </source>
</reference>
<evidence type="ECO:0000313" key="3">
    <source>
        <dbReference type="Proteomes" id="UP000073816"/>
    </source>
</evidence>
<gene>
    <name evidence="2" type="ORF">AO498_14130</name>
</gene>
<dbReference type="Proteomes" id="UP000073816">
    <property type="component" value="Chromosome"/>
</dbReference>
<dbReference type="InterPro" id="IPR001173">
    <property type="entry name" value="Glyco_trans_2-like"/>
</dbReference>
<sequence>MISAIPTVSVCCITYNHSKFIGQALESFLNQNTSFSYEILVYDDASNDGTIDILKEYELKYPQIIRVFYSSENQYSQGVRLLNLRYNLPRARGKYIATCDGDDFWTDPLKLQKQVDFLDSNPEVVMCFHGFDRLENDKSKDSKLYNHLHHSPFTIFEQKEFLQLHVQFLTIMFRQNVKFPMISSEINGDVFVLTHLSEVGKCAYLNFNGAVYRYHQNGVFRKMSRIGQINSSIKTRKIISDQVKPRTRKFLYKRISSFYKSLFKESIRVKNYSLGIKALLGVIYYNLKYVL</sequence>
<dbReference type="PATRIC" id="fig|1727163.4.peg.2965"/>
<dbReference type="AlphaFoldDB" id="A0A142ER29"/>
<protein>
    <recommendedName>
        <fullName evidence="1">Glycosyltransferase 2-like domain-containing protein</fullName>
    </recommendedName>
</protein>
<dbReference type="EMBL" id="CP012836">
    <property type="protein sequence ID" value="AMQ57584.1"/>
    <property type="molecule type" value="Genomic_DNA"/>
</dbReference>
<reference evidence="2 3" key="2">
    <citation type="journal article" date="2016" name="Genome Announc.">
        <title>Complete Genome Sequence of Algoriphagus sp. Strain M8-2, Isolated from a Brackish Lake.</title>
        <authorList>
            <person name="Muraguchi Y."/>
            <person name="Kushimoto K."/>
            <person name="Ohtsubo Y."/>
            <person name="Suzuki T."/>
            <person name="Dohra H."/>
            <person name="Kimbara K."/>
            <person name="Shintani M."/>
        </authorList>
    </citation>
    <scope>NUCLEOTIDE SEQUENCE [LARGE SCALE GENOMIC DNA]</scope>
    <source>
        <strain evidence="2 3">M8-2</strain>
    </source>
</reference>
<dbReference type="Pfam" id="PF00535">
    <property type="entry name" value="Glycos_transf_2"/>
    <property type="match status" value="1"/>
</dbReference>
<evidence type="ECO:0000313" key="2">
    <source>
        <dbReference type="EMBL" id="AMQ57584.1"/>
    </source>
</evidence>
<dbReference type="STRING" id="1727163.AO498_14130"/>
<evidence type="ECO:0000259" key="1">
    <source>
        <dbReference type="Pfam" id="PF00535"/>
    </source>
</evidence>
<dbReference type="PANTHER" id="PTHR22916:SF3">
    <property type="entry name" value="UDP-GLCNAC:BETAGAL BETA-1,3-N-ACETYLGLUCOSAMINYLTRANSFERASE-LIKE PROTEIN 1"/>
    <property type="match status" value="1"/>
</dbReference>
<dbReference type="GO" id="GO:0016758">
    <property type="term" value="F:hexosyltransferase activity"/>
    <property type="evidence" value="ECO:0007669"/>
    <property type="project" value="UniProtKB-ARBA"/>
</dbReference>
<organism evidence="2 3">
    <name type="scientific">Algoriphagus sanaruensis</name>
    <dbReference type="NCBI Taxonomy" id="1727163"/>
    <lineage>
        <taxon>Bacteria</taxon>
        <taxon>Pseudomonadati</taxon>
        <taxon>Bacteroidota</taxon>
        <taxon>Cytophagia</taxon>
        <taxon>Cytophagales</taxon>
        <taxon>Cyclobacteriaceae</taxon>
        <taxon>Algoriphagus</taxon>
    </lineage>
</organism>
<keyword evidence="3" id="KW-1185">Reference proteome</keyword>
<feature type="domain" description="Glycosyltransferase 2-like" evidence="1">
    <location>
        <begin position="9"/>
        <end position="167"/>
    </location>
</feature>
<proteinExistence type="predicted"/>